<feature type="region of interest" description="Disordered" evidence="1">
    <location>
        <begin position="1"/>
        <end position="67"/>
    </location>
</feature>
<reference evidence="3 4" key="1">
    <citation type="submission" date="2017-02" db="EMBL/GenBank/DDBJ databases">
        <title>Prevalence of linear plasmids in Cutibacterium acnes isolates obtained from cancerous prostatic tissue.</title>
        <authorList>
            <person name="Davidsson S."/>
            <person name="Bruggemann H."/>
        </authorList>
    </citation>
    <scope>NUCLEOTIDE SEQUENCE [LARGE SCALE GENOMIC DNA]</scope>
    <source>
        <strain evidence="3 4">11-78</strain>
    </source>
</reference>
<dbReference type="GeneID" id="92857643"/>
<keyword evidence="2" id="KW-1133">Transmembrane helix</keyword>
<evidence type="ECO:0000256" key="1">
    <source>
        <dbReference type="SAM" id="MobiDB-lite"/>
    </source>
</evidence>
<keyword evidence="2" id="KW-0812">Transmembrane</keyword>
<gene>
    <name evidence="3" type="ORF">B1B09_10185</name>
</gene>
<accession>A0A8B2VG55</accession>
<dbReference type="OrthoDB" id="3712200at2"/>
<sequence>MSDRPRRALADDEEPEEIPEVRFVEESAIPARRAAGSEDVSDQPTPHAARAMAQVPASGEDSCDELTEPDKKAGRYWKGPVWAVTLAVVALAMSLATSAIPPMQRSAVKVQPISSGRTLVCPPSQGKASLAAGSSGGSLQVGTSVEKLSEASVPVMTNVNTSAGYIRSTAGQRRPSGSALSSEGGMTTWVPCIGAATGGAVSVTNPSTSDLVVVNSDIRAATVDVTMLGSKGEIVTAGMRGIRVSPGQTKVLPMSVWDNGTTPVTALVNAREGRVVVGARMWAGQGRDTSAMTQAAKTLFLPAVPAKVSTATLIISNPGTRRLSVSVTALAGRGPFTPDGADEIDIDPRSTIQVDLSKALAGEGVGLRLSADDPVIARLFVQGKPGTTDNALVSPGGSSKVLEQTVGAAGTLELSNPGREAVTFSGELTGTHGEKTAIEGTVPAGSTWSGKVPAAGHLHIVGSAPLIGGVISASGLAVLPLEAVAAMTNGRSVDVDPQLR</sequence>
<dbReference type="Pfam" id="PF18986">
    <property type="entry name" value="DUF5719"/>
    <property type="match status" value="1"/>
</dbReference>
<protein>
    <submittedName>
        <fullName evidence="3">Uncharacterized protein</fullName>
    </submittedName>
</protein>
<evidence type="ECO:0000256" key="2">
    <source>
        <dbReference type="SAM" id="Phobius"/>
    </source>
</evidence>
<comment type="caution">
    <text evidence="3">The sequence shown here is derived from an EMBL/GenBank/DDBJ whole genome shotgun (WGS) entry which is preliminary data.</text>
</comment>
<dbReference type="EMBL" id="MVCE01000005">
    <property type="protein sequence ID" value="PGF32476.1"/>
    <property type="molecule type" value="Genomic_DNA"/>
</dbReference>
<dbReference type="RefSeq" id="WP_002519363.1">
    <property type="nucleotide sequence ID" value="NZ_AP022844.1"/>
</dbReference>
<dbReference type="InterPro" id="IPR043777">
    <property type="entry name" value="DUF5719"/>
</dbReference>
<evidence type="ECO:0000313" key="3">
    <source>
        <dbReference type="EMBL" id="PGF32476.1"/>
    </source>
</evidence>
<feature type="transmembrane region" description="Helical" evidence="2">
    <location>
        <begin position="81"/>
        <end position="100"/>
    </location>
</feature>
<evidence type="ECO:0000313" key="4">
    <source>
        <dbReference type="Proteomes" id="UP000226191"/>
    </source>
</evidence>
<name>A0A8B2VG55_CUTAC</name>
<dbReference type="Proteomes" id="UP000226191">
    <property type="component" value="Unassembled WGS sequence"/>
</dbReference>
<organism evidence="3 4">
    <name type="scientific">Cutibacterium acnes</name>
    <name type="common">Propionibacterium acnes</name>
    <dbReference type="NCBI Taxonomy" id="1747"/>
    <lineage>
        <taxon>Bacteria</taxon>
        <taxon>Bacillati</taxon>
        <taxon>Actinomycetota</taxon>
        <taxon>Actinomycetes</taxon>
        <taxon>Propionibacteriales</taxon>
        <taxon>Propionibacteriaceae</taxon>
        <taxon>Cutibacterium</taxon>
    </lineage>
</organism>
<proteinExistence type="predicted"/>
<dbReference type="AlphaFoldDB" id="A0A8B2VG55"/>
<keyword evidence="2" id="KW-0472">Membrane</keyword>
<feature type="compositionally biased region" description="Basic and acidic residues" evidence="1">
    <location>
        <begin position="1"/>
        <end position="10"/>
    </location>
</feature>